<dbReference type="PANTHER" id="PTHR42928:SF5">
    <property type="entry name" value="BLR1237 PROTEIN"/>
    <property type="match status" value="1"/>
</dbReference>
<gene>
    <name evidence="3" type="ORF">PSM7751_01361</name>
</gene>
<dbReference type="InterPro" id="IPR005064">
    <property type="entry name" value="BUG"/>
</dbReference>
<dbReference type="Proteomes" id="UP000193963">
    <property type="component" value="Unassembled WGS sequence"/>
</dbReference>
<accession>A0A1X6YUZ4</accession>
<dbReference type="OrthoDB" id="8970543at2"/>
<keyword evidence="3" id="KW-0675">Receptor</keyword>
<name>A0A1X6YUZ4_9RHOB</name>
<keyword evidence="2" id="KW-0732">Signal</keyword>
<dbReference type="PANTHER" id="PTHR42928">
    <property type="entry name" value="TRICARBOXYLATE-BINDING PROTEIN"/>
    <property type="match status" value="1"/>
</dbReference>
<evidence type="ECO:0000313" key="4">
    <source>
        <dbReference type="Proteomes" id="UP000193963"/>
    </source>
</evidence>
<evidence type="ECO:0000256" key="1">
    <source>
        <dbReference type="ARBA" id="ARBA00006987"/>
    </source>
</evidence>
<evidence type="ECO:0000256" key="2">
    <source>
        <dbReference type="SAM" id="SignalP"/>
    </source>
</evidence>
<sequence>MNLTKRAFTAVTLGTALAAAVSPLAVSAAENWPPRQITFVVALGPGGSADRTARALAQRLQEELDTPISVINQQGGGGHVGHTYFMNMPDDGSYFLATSIHPYISNAILNYDADYTLEDFAFINGQWNDFDIFAANAETPYESLADFMAAAKENPGELSVSVVPNSSGAINLSLALEAFGLTEDDVNVVTYESGGAARTAVAGGQVDMTVLAADGTLSIAEYVRPLAYAADERSDDWDAPTLDEALEASGHEPVTTLAGSMRGLAAHATFKEKHPEAFQELVDAYHNVMMDEEFVASLEAQDMGAEWLGPERTTEIIMSNYEILTRFAGE</sequence>
<feature type="signal peptide" evidence="2">
    <location>
        <begin position="1"/>
        <end position="28"/>
    </location>
</feature>
<dbReference type="AlphaFoldDB" id="A0A1X6YUZ4"/>
<comment type="similarity">
    <text evidence="1">Belongs to the UPF0065 (bug) family.</text>
</comment>
<reference evidence="4" key="1">
    <citation type="submission" date="2017-03" db="EMBL/GenBank/DDBJ databases">
        <authorList>
            <person name="Rodrigo-Torres L."/>
            <person name="Arahal R.D."/>
            <person name="Lucena T."/>
        </authorList>
    </citation>
    <scope>NUCLEOTIDE SEQUENCE [LARGE SCALE GENOMIC DNA]</scope>
    <source>
        <strain evidence="4">CECT 7751</strain>
    </source>
</reference>
<dbReference type="Pfam" id="PF03401">
    <property type="entry name" value="TctC"/>
    <property type="match status" value="1"/>
</dbReference>
<proteinExistence type="inferred from homology"/>
<feature type="chain" id="PRO_5013049922" evidence="2">
    <location>
        <begin position="29"/>
        <end position="330"/>
    </location>
</feature>
<organism evidence="3 4">
    <name type="scientific">Pseudooceanicola marinus</name>
    <dbReference type="NCBI Taxonomy" id="396013"/>
    <lineage>
        <taxon>Bacteria</taxon>
        <taxon>Pseudomonadati</taxon>
        <taxon>Pseudomonadota</taxon>
        <taxon>Alphaproteobacteria</taxon>
        <taxon>Rhodobacterales</taxon>
        <taxon>Paracoccaceae</taxon>
        <taxon>Pseudooceanicola</taxon>
    </lineage>
</organism>
<dbReference type="Gene3D" id="3.40.190.10">
    <property type="entry name" value="Periplasmic binding protein-like II"/>
    <property type="match status" value="1"/>
</dbReference>
<protein>
    <submittedName>
        <fullName evidence="3">Tripartite tricarboxylate transporter family receptor</fullName>
    </submittedName>
</protein>
<dbReference type="CDD" id="cd07012">
    <property type="entry name" value="PBP2_Bug_TTT"/>
    <property type="match status" value="1"/>
</dbReference>
<keyword evidence="4" id="KW-1185">Reference proteome</keyword>
<dbReference type="SUPFAM" id="SSF53850">
    <property type="entry name" value="Periplasmic binding protein-like II"/>
    <property type="match status" value="1"/>
</dbReference>
<evidence type="ECO:0000313" key="3">
    <source>
        <dbReference type="EMBL" id="SLN31625.1"/>
    </source>
</evidence>
<dbReference type="InterPro" id="IPR042100">
    <property type="entry name" value="Bug_dom1"/>
</dbReference>
<dbReference type="PIRSF" id="PIRSF017082">
    <property type="entry name" value="YflP"/>
    <property type="match status" value="1"/>
</dbReference>
<dbReference type="RefSeq" id="WP_085887221.1">
    <property type="nucleotide sequence ID" value="NZ_FWFN01000002.1"/>
</dbReference>
<dbReference type="Gene3D" id="3.40.190.150">
    <property type="entry name" value="Bordetella uptake gene, domain 1"/>
    <property type="match status" value="1"/>
</dbReference>
<dbReference type="EMBL" id="FWFN01000002">
    <property type="protein sequence ID" value="SLN31625.1"/>
    <property type="molecule type" value="Genomic_DNA"/>
</dbReference>